<sequence length="376" mass="42292">MRGVKARILFWLVSIIATALLTYQFVLAANCFAADNGRFSVASSVVPSSSSLSLTNAESRIRQLPSLYHLLDTEVEGTCPQKLVLMEDKRIGSSISSLSDWGDHNSIPKIIHVTTKSRCLPPSFHDNLELWKKAFPDYSFVLHNDAAMYRLLELHHVDFPHLQQSLKCSVSVAAIADLWRALILYEYGGIYTDIDNAPRKLNAFLIKETDQAFFVVEEAGYLSQYFMASAPKHPLLFLLIQSTLHRLYDLNDVDHQYVPFVTGPGALKQAFLHFLHEQGPNAAAVKNTTSPKNAAFVQEGVYTGIGNATVTVVGRRGKASDEYVARNVIYKKRRIYAELMNMTHFSRVHADPSVKSKLTTDSCMERLWHSRNSNRQ</sequence>
<gene>
    <name evidence="2" type="ORF">FisN_24Hu017</name>
</gene>
<accession>A0A1Z5KIH4</accession>
<dbReference type="AlphaFoldDB" id="A0A1Z5KIH4"/>
<dbReference type="SUPFAM" id="SSF53448">
    <property type="entry name" value="Nucleotide-diphospho-sugar transferases"/>
    <property type="match status" value="1"/>
</dbReference>
<organism evidence="2 3">
    <name type="scientific">Fistulifera solaris</name>
    <name type="common">Oleaginous diatom</name>
    <dbReference type="NCBI Taxonomy" id="1519565"/>
    <lineage>
        <taxon>Eukaryota</taxon>
        <taxon>Sar</taxon>
        <taxon>Stramenopiles</taxon>
        <taxon>Ochrophyta</taxon>
        <taxon>Bacillariophyta</taxon>
        <taxon>Bacillariophyceae</taxon>
        <taxon>Bacillariophycidae</taxon>
        <taxon>Naviculales</taxon>
        <taxon>Naviculaceae</taxon>
        <taxon>Fistulifera</taxon>
    </lineage>
</organism>
<protein>
    <submittedName>
        <fullName evidence="2">Uncharacterized protein</fullName>
    </submittedName>
</protein>
<evidence type="ECO:0000313" key="3">
    <source>
        <dbReference type="Proteomes" id="UP000198406"/>
    </source>
</evidence>
<dbReference type="Proteomes" id="UP000198406">
    <property type="component" value="Unassembled WGS sequence"/>
</dbReference>
<dbReference type="InterPro" id="IPR029044">
    <property type="entry name" value="Nucleotide-diphossugar_trans"/>
</dbReference>
<evidence type="ECO:0000256" key="1">
    <source>
        <dbReference type="ARBA" id="ARBA00022679"/>
    </source>
</evidence>
<dbReference type="InterPro" id="IPR051706">
    <property type="entry name" value="Glycosyltransferase_domain"/>
</dbReference>
<dbReference type="PANTHER" id="PTHR32385">
    <property type="entry name" value="MANNOSYL PHOSPHORYLINOSITOL CERAMIDE SYNTHASE"/>
    <property type="match status" value="1"/>
</dbReference>
<name>A0A1Z5KIH4_FISSO</name>
<dbReference type="InParanoid" id="A0A1Z5KIH4"/>
<dbReference type="OrthoDB" id="45532at2759"/>
<evidence type="ECO:0000313" key="2">
    <source>
        <dbReference type="EMBL" id="GAX26110.1"/>
    </source>
</evidence>
<keyword evidence="1" id="KW-0808">Transferase</keyword>
<dbReference type="GO" id="GO:0016020">
    <property type="term" value="C:membrane"/>
    <property type="evidence" value="ECO:0007669"/>
    <property type="project" value="GOC"/>
</dbReference>
<dbReference type="GO" id="GO:0000030">
    <property type="term" value="F:mannosyltransferase activity"/>
    <property type="evidence" value="ECO:0007669"/>
    <property type="project" value="TreeGrafter"/>
</dbReference>
<reference evidence="2 3" key="1">
    <citation type="journal article" date="2015" name="Plant Cell">
        <title>Oil accumulation by the oleaginous diatom Fistulifera solaris as revealed by the genome and transcriptome.</title>
        <authorList>
            <person name="Tanaka T."/>
            <person name="Maeda Y."/>
            <person name="Veluchamy A."/>
            <person name="Tanaka M."/>
            <person name="Abida H."/>
            <person name="Marechal E."/>
            <person name="Bowler C."/>
            <person name="Muto M."/>
            <person name="Sunaga Y."/>
            <person name="Tanaka M."/>
            <person name="Yoshino T."/>
            <person name="Taniguchi T."/>
            <person name="Fukuda Y."/>
            <person name="Nemoto M."/>
            <person name="Matsumoto M."/>
            <person name="Wong P.S."/>
            <person name="Aburatani S."/>
            <person name="Fujibuchi W."/>
        </authorList>
    </citation>
    <scope>NUCLEOTIDE SEQUENCE [LARGE SCALE GENOMIC DNA]</scope>
    <source>
        <strain evidence="2 3">JPCC DA0580</strain>
    </source>
</reference>
<dbReference type="EMBL" id="BDSP01000238">
    <property type="protein sequence ID" value="GAX26110.1"/>
    <property type="molecule type" value="Genomic_DNA"/>
</dbReference>
<dbReference type="PANTHER" id="PTHR32385:SF15">
    <property type="entry name" value="INOSITOL PHOSPHOCERAMIDE MANNOSYLTRANSFERASE 1"/>
    <property type="match status" value="1"/>
</dbReference>
<dbReference type="InterPro" id="IPR007577">
    <property type="entry name" value="GlycoTrfase_DXD_sugar-bd_CS"/>
</dbReference>
<keyword evidence="3" id="KW-1185">Reference proteome</keyword>
<dbReference type="Gene3D" id="3.90.550.20">
    <property type="match status" value="1"/>
</dbReference>
<dbReference type="GO" id="GO:0051999">
    <property type="term" value="P:mannosyl-inositol phosphorylceramide biosynthetic process"/>
    <property type="evidence" value="ECO:0007669"/>
    <property type="project" value="TreeGrafter"/>
</dbReference>
<proteinExistence type="predicted"/>
<comment type="caution">
    <text evidence="2">The sequence shown here is derived from an EMBL/GenBank/DDBJ whole genome shotgun (WGS) entry which is preliminary data.</text>
</comment>
<dbReference type="Pfam" id="PF04488">
    <property type="entry name" value="Gly_transf_sug"/>
    <property type="match status" value="1"/>
</dbReference>